<feature type="region of interest" description="Disordered" evidence="1">
    <location>
        <begin position="33"/>
        <end position="56"/>
    </location>
</feature>
<evidence type="ECO:0000256" key="1">
    <source>
        <dbReference type="SAM" id="MobiDB-lite"/>
    </source>
</evidence>
<protein>
    <submittedName>
        <fullName evidence="2">Uncharacterized protein</fullName>
    </submittedName>
</protein>
<dbReference type="InterPro" id="IPR006873">
    <property type="entry name" value="DUF620"/>
</dbReference>
<dbReference type="AlphaFoldDB" id="A0AAD8WW11"/>
<comment type="caution">
    <text evidence="2">The sequence shown here is derived from an EMBL/GenBank/DDBJ whole genome shotgun (WGS) entry which is preliminary data.</text>
</comment>
<gene>
    <name evidence="2" type="ORF">QYE76_043397</name>
</gene>
<reference evidence="2" key="1">
    <citation type="submission" date="2023-07" db="EMBL/GenBank/DDBJ databases">
        <title>A chromosome-level genome assembly of Lolium multiflorum.</title>
        <authorList>
            <person name="Chen Y."/>
            <person name="Copetti D."/>
            <person name="Kolliker R."/>
            <person name="Studer B."/>
        </authorList>
    </citation>
    <scope>NUCLEOTIDE SEQUENCE</scope>
    <source>
        <strain evidence="2">02402/16</strain>
        <tissue evidence="2">Leaf</tissue>
    </source>
</reference>
<dbReference type="Proteomes" id="UP001231189">
    <property type="component" value="Unassembled WGS sequence"/>
</dbReference>
<sequence>MEETLSIEEVDFNITGLSSECFLPPRDLLVSSNSKEQLRQKKTDHDDKAKGARDPVKAVDDSIDGAGCGIHASVAKKALVLFVAG</sequence>
<accession>A0AAD8WW11</accession>
<keyword evidence="3" id="KW-1185">Reference proteome</keyword>
<dbReference type="Pfam" id="PF04788">
    <property type="entry name" value="DUF620"/>
    <property type="match status" value="1"/>
</dbReference>
<proteinExistence type="predicted"/>
<evidence type="ECO:0000313" key="3">
    <source>
        <dbReference type="Proteomes" id="UP001231189"/>
    </source>
</evidence>
<name>A0AAD8WW11_LOLMU</name>
<organism evidence="2 3">
    <name type="scientific">Lolium multiflorum</name>
    <name type="common">Italian ryegrass</name>
    <name type="synonym">Lolium perenne subsp. multiflorum</name>
    <dbReference type="NCBI Taxonomy" id="4521"/>
    <lineage>
        <taxon>Eukaryota</taxon>
        <taxon>Viridiplantae</taxon>
        <taxon>Streptophyta</taxon>
        <taxon>Embryophyta</taxon>
        <taxon>Tracheophyta</taxon>
        <taxon>Spermatophyta</taxon>
        <taxon>Magnoliopsida</taxon>
        <taxon>Liliopsida</taxon>
        <taxon>Poales</taxon>
        <taxon>Poaceae</taxon>
        <taxon>BOP clade</taxon>
        <taxon>Pooideae</taxon>
        <taxon>Poodae</taxon>
        <taxon>Poeae</taxon>
        <taxon>Poeae Chloroplast Group 2 (Poeae type)</taxon>
        <taxon>Loliodinae</taxon>
        <taxon>Loliinae</taxon>
        <taxon>Lolium</taxon>
    </lineage>
</organism>
<dbReference type="EMBL" id="JAUUTY010000002">
    <property type="protein sequence ID" value="KAK1682549.1"/>
    <property type="molecule type" value="Genomic_DNA"/>
</dbReference>
<evidence type="ECO:0000313" key="2">
    <source>
        <dbReference type="EMBL" id="KAK1682549.1"/>
    </source>
</evidence>
<feature type="compositionally biased region" description="Basic and acidic residues" evidence="1">
    <location>
        <begin position="36"/>
        <end position="56"/>
    </location>
</feature>